<protein>
    <submittedName>
        <fullName evidence="1">Uncharacterized protein</fullName>
    </submittedName>
</protein>
<organism evidence="1 3">
    <name type="scientific">Purpureocillium lilacinum</name>
    <name type="common">Paecilomyces lilacinus</name>
    <dbReference type="NCBI Taxonomy" id="33203"/>
    <lineage>
        <taxon>Eukaryota</taxon>
        <taxon>Fungi</taxon>
        <taxon>Dikarya</taxon>
        <taxon>Ascomycota</taxon>
        <taxon>Pezizomycotina</taxon>
        <taxon>Sordariomycetes</taxon>
        <taxon>Hypocreomycetidae</taxon>
        <taxon>Hypocreales</taxon>
        <taxon>Ophiocordycipitaceae</taxon>
        <taxon>Purpureocillium</taxon>
    </lineage>
</organism>
<dbReference type="Proteomes" id="UP000078240">
    <property type="component" value="Unassembled WGS sequence"/>
</dbReference>
<dbReference type="AlphaFoldDB" id="A0A179GQH3"/>
<comment type="caution">
    <text evidence="1">The sequence shown here is derived from an EMBL/GenBank/DDBJ whole genome shotgun (WGS) entry which is preliminary data.</text>
</comment>
<dbReference type="Proteomes" id="UP000078340">
    <property type="component" value="Unassembled WGS sequence"/>
</dbReference>
<name>A0A179GQH3_PURLI</name>
<dbReference type="EMBL" id="LSBH01000004">
    <property type="protein sequence ID" value="OAQ80186.1"/>
    <property type="molecule type" value="Genomic_DNA"/>
</dbReference>
<proteinExistence type="predicted"/>
<evidence type="ECO:0000313" key="3">
    <source>
        <dbReference type="Proteomes" id="UP000078240"/>
    </source>
</evidence>
<dbReference type="EMBL" id="LSBI01000006">
    <property type="protein sequence ID" value="OAQ88411.1"/>
    <property type="molecule type" value="Genomic_DNA"/>
</dbReference>
<sequence>MTRRLPPRRGPSTATSPRPLLQSFRACIYPTFLAPHLLIRSSSRALLNGRCLAVRPNSHYPRLATVSCA</sequence>
<evidence type="ECO:0000313" key="2">
    <source>
        <dbReference type="EMBL" id="OAQ88411.1"/>
    </source>
</evidence>
<gene>
    <name evidence="1" type="ORF">VFPBJ_05771</name>
    <name evidence="2" type="ORF">VFPFJ_06876</name>
</gene>
<evidence type="ECO:0000313" key="1">
    <source>
        <dbReference type="EMBL" id="OAQ80186.1"/>
    </source>
</evidence>
<reference evidence="1 3" key="1">
    <citation type="submission" date="2016-01" db="EMBL/GenBank/DDBJ databases">
        <title>Biosynthesis of antibiotic leucinostatins and their inhibition on Phytophthora in bio-control Purpureocillium lilacinum.</title>
        <authorList>
            <person name="Wang G."/>
            <person name="Liu Z."/>
            <person name="Lin R."/>
            <person name="Li E."/>
            <person name="Mao Z."/>
            <person name="Ling J."/>
            <person name="Yin W."/>
            <person name="Xie B."/>
        </authorList>
    </citation>
    <scope>NUCLEOTIDE SEQUENCE [LARGE SCALE GENOMIC DNA]</scope>
    <source>
        <strain evidence="1">PLBJ-1</strain>
        <strain evidence="2">PLFJ-1</strain>
    </source>
</reference>
<accession>A0A179GQH3</accession>